<dbReference type="Gene3D" id="2.60.40.1970">
    <property type="entry name" value="YEATS domain"/>
    <property type="match status" value="1"/>
</dbReference>
<dbReference type="PANTHER" id="PTHR23195">
    <property type="entry name" value="YEATS DOMAIN"/>
    <property type="match status" value="1"/>
</dbReference>
<proteinExistence type="predicted"/>
<keyword evidence="1 2" id="KW-0539">Nucleus</keyword>
<dbReference type="InterPro" id="IPR038704">
    <property type="entry name" value="YEAST_sf"/>
</dbReference>
<dbReference type="CDD" id="cd16905">
    <property type="entry name" value="YEATS_Taf14_like"/>
    <property type="match status" value="1"/>
</dbReference>
<dbReference type="PROSITE" id="PS51037">
    <property type="entry name" value="YEATS"/>
    <property type="match status" value="1"/>
</dbReference>
<feature type="compositionally biased region" description="Gly residues" evidence="3">
    <location>
        <begin position="212"/>
        <end position="221"/>
    </location>
</feature>
<feature type="compositionally biased region" description="Gly residues" evidence="3">
    <location>
        <begin position="232"/>
        <end position="242"/>
    </location>
</feature>
<dbReference type="EMBL" id="CABVLU010000002">
    <property type="protein sequence ID" value="VVT48771.1"/>
    <property type="molecule type" value="Genomic_DNA"/>
</dbReference>
<reference evidence="5 6" key="1">
    <citation type="submission" date="2019-09" db="EMBL/GenBank/DDBJ databases">
        <authorList>
            <person name="Brejova B."/>
        </authorList>
    </citation>
    <scope>NUCLEOTIDE SEQUENCE [LARGE SCALE GENOMIC DNA]</scope>
</reference>
<dbReference type="InterPro" id="IPR005033">
    <property type="entry name" value="YEATS"/>
</dbReference>
<feature type="compositionally biased region" description="Gly residues" evidence="3">
    <location>
        <begin position="190"/>
        <end position="204"/>
    </location>
</feature>
<evidence type="ECO:0000313" key="6">
    <source>
        <dbReference type="Proteomes" id="UP000398389"/>
    </source>
</evidence>
<dbReference type="GO" id="GO:0005634">
    <property type="term" value="C:nucleus"/>
    <property type="evidence" value="ECO:0007669"/>
    <property type="project" value="UniProtKB-SubCell"/>
</dbReference>
<evidence type="ECO:0000256" key="2">
    <source>
        <dbReference type="PROSITE-ProRule" id="PRU00376"/>
    </source>
</evidence>
<feature type="domain" description="YEATS" evidence="4">
    <location>
        <begin position="1"/>
        <end position="132"/>
    </location>
</feature>
<accession>A0A5E8BCI1</accession>
<dbReference type="InterPro" id="IPR055129">
    <property type="entry name" value="YEATS_dom"/>
</dbReference>
<dbReference type="Pfam" id="PF17035">
    <property type="entry name" value="BET"/>
    <property type="match status" value="1"/>
</dbReference>
<dbReference type="RefSeq" id="XP_031852554.1">
    <property type="nucleotide sequence ID" value="XM_031996663.1"/>
</dbReference>
<evidence type="ECO:0000259" key="4">
    <source>
        <dbReference type="PROSITE" id="PS51037"/>
    </source>
</evidence>
<dbReference type="GeneID" id="43580763"/>
<evidence type="ECO:0000256" key="3">
    <source>
        <dbReference type="SAM" id="MobiDB-lite"/>
    </source>
</evidence>
<dbReference type="Proteomes" id="UP000398389">
    <property type="component" value="Unassembled WGS sequence"/>
</dbReference>
<feature type="region of interest" description="Disordered" evidence="3">
    <location>
        <begin position="136"/>
        <end position="253"/>
    </location>
</feature>
<evidence type="ECO:0000256" key="1">
    <source>
        <dbReference type="ARBA" id="ARBA00023242"/>
    </source>
</evidence>
<dbReference type="AlphaFoldDB" id="A0A5E8BCI1"/>
<dbReference type="Pfam" id="PF03366">
    <property type="entry name" value="YEATS"/>
    <property type="match status" value="1"/>
</dbReference>
<comment type="subcellular location">
    <subcellularLocation>
        <location evidence="2">Nucleus</location>
    </subcellularLocation>
</comment>
<gene>
    <name evidence="5" type="ORF">SAPINGB_P001943</name>
</gene>
<dbReference type="InterPro" id="IPR027353">
    <property type="entry name" value="NET_dom"/>
</dbReference>
<name>A0A5E8BCI1_9ASCO</name>
<protein>
    <recommendedName>
        <fullName evidence="4">YEATS domain-containing protein</fullName>
    </recommendedName>
</protein>
<organism evidence="5 6">
    <name type="scientific">Magnusiomyces paraingens</name>
    <dbReference type="NCBI Taxonomy" id="2606893"/>
    <lineage>
        <taxon>Eukaryota</taxon>
        <taxon>Fungi</taxon>
        <taxon>Dikarya</taxon>
        <taxon>Ascomycota</taxon>
        <taxon>Saccharomycotina</taxon>
        <taxon>Dipodascomycetes</taxon>
        <taxon>Dipodascales</taxon>
        <taxon>Dipodascaceae</taxon>
        <taxon>Magnusiomyces</taxon>
    </lineage>
</organism>
<dbReference type="GO" id="GO:0006355">
    <property type="term" value="P:regulation of DNA-templated transcription"/>
    <property type="evidence" value="ECO:0007669"/>
    <property type="project" value="InterPro"/>
</dbReference>
<sequence length="328" mass="34520">MPVQRTIKVTTTQEILKNEPKVQEFPMRKWSIEISLVGPNGEDVPANIFDKVTYILHPTFKDPTRAFKTPPFRLEEKGWGEFDLNINLHVAERGGEHKITHDLNFQKSRYEVLHTLSFPTNKPALLRLLAESGPVPEKKGVSGGAVGASKSNSTSTATGGNSNSNSNSNSASSNSNSNSNSIDGAAGAAGAAGGAGGDGHGGDATGAVSGPGSAGVSGGSVSGVKRKQGASGATGNGSGVGGEEAPAKFKKKPKIEKGSVDLERLADGLKMLGEDDLLGVVEMVTDNKTKDMYIKNDVQEGEFHMDLYTLPDPLLLSLWDYVKKRVSV</sequence>
<dbReference type="GO" id="GO:0000785">
    <property type="term" value="C:chromatin"/>
    <property type="evidence" value="ECO:0007669"/>
    <property type="project" value="UniProtKB-ARBA"/>
</dbReference>
<evidence type="ECO:0000313" key="5">
    <source>
        <dbReference type="EMBL" id="VVT48771.1"/>
    </source>
</evidence>
<feature type="compositionally biased region" description="Low complexity" evidence="3">
    <location>
        <begin position="147"/>
        <end position="189"/>
    </location>
</feature>
<dbReference type="OrthoDB" id="1741717at2759"/>
<keyword evidence="6" id="KW-1185">Reference proteome</keyword>